<dbReference type="GeneID" id="98143669"/>
<protein>
    <submittedName>
        <fullName evidence="1">Uncharacterized protein</fullName>
    </submittedName>
</protein>
<evidence type="ECO:0000313" key="2">
    <source>
        <dbReference type="Proteomes" id="UP001610432"/>
    </source>
</evidence>
<keyword evidence="2" id="KW-1185">Reference proteome</keyword>
<proteinExistence type="predicted"/>
<accession>A0ABR4LXG6</accession>
<dbReference type="Proteomes" id="UP001610432">
    <property type="component" value="Unassembled WGS sequence"/>
</dbReference>
<reference evidence="1 2" key="1">
    <citation type="submission" date="2024-07" db="EMBL/GenBank/DDBJ databases">
        <title>Section-level genome sequencing and comparative genomics of Aspergillus sections Usti and Cavernicolus.</title>
        <authorList>
            <consortium name="Lawrence Berkeley National Laboratory"/>
            <person name="Nybo J.L."/>
            <person name="Vesth T.C."/>
            <person name="Theobald S."/>
            <person name="Frisvad J.C."/>
            <person name="Larsen T.O."/>
            <person name="Kjaerboelling I."/>
            <person name="Rothschild-Mancinelli K."/>
            <person name="Lyhne E.K."/>
            <person name="Kogle M.E."/>
            <person name="Barry K."/>
            <person name="Clum A."/>
            <person name="Na H."/>
            <person name="Ledsgaard L."/>
            <person name="Lin J."/>
            <person name="Lipzen A."/>
            <person name="Kuo A."/>
            <person name="Riley R."/>
            <person name="Mondo S."/>
            <person name="Labutti K."/>
            <person name="Haridas S."/>
            <person name="Pangalinan J."/>
            <person name="Salamov A.A."/>
            <person name="Simmons B.A."/>
            <person name="Magnuson J.K."/>
            <person name="Chen J."/>
            <person name="Drula E."/>
            <person name="Henrissat B."/>
            <person name="Wiebenga A."/>
            <person name="Lubbers R.J."/>
            <person name="Gomes A.C."/>
            <person name="Macurrencykelacurrency M.R."/>
            <person name="Stajich J."/>
            <person name="Grigoriev I.V."/>
            <person name="Mortensen U.H."/>
            <person name="De Vries R.P."/>
            <person name="Baker S.E."/>
            <person name="Andersen M.R."/>
        </authorList>
    </citation>
    <scope>NUCLEOTIDE SEQUENCE [LARGE SCALE GENOMIC DNA]</scope>
    <source>
        <strain evidence="1 2">CBS 449.75</strain>
    </source>
</reference>
<gene>
    <name evidence="1" type="ORF">BJX67DRAFT_347883</name>
</gene>
<dbReference type="RefSeq" id="XP_070888207.1">
    <property type="nucleotide sequence ID" value="XM_071028597.1"/>
</dbReference>
<dbReference type="EMBL" id="JBFXLQ010000010">
    <property type="protein sequence ID" value="KAL2869228.1"/>
    <property type="molecule type" value="Genomic_DNA"/>
</dbReference>
<sequence length="59" mass="6677">MSYIVPIHRASSIRHALKLHFLDPEEETLVVACVSSKTCPMMSSTLAPQLTLMIRRIPR</sequence>
<organism evidence="1 2">
    <name type="scientific">Aspergillus lucknowensis</name>
    <dbReference type="NCBI Taxonomy" id="176173"/>
    <lineage>
        <taxon>Eukaryota</taxon>
        <taxon>Fungi</taxon>
        <taxon>Dikarya</taxon>
        <taxon>Ascomycota</taxon>
        <taxon>Pezizomycotina</taxon>
        <taxon>Eurotiomycetes</taxon>
        <taxon>Eurotiomycetidae</taxon>
        <taxon>Eurotiales</taxon>
        <taxon>Aspergillaceae</taxon>
        <taxon>Aspergillus</taxon>
        <taxon>Aspergillus subgen. Nidulantes</taxon>
    </lineage>
</organism>
<evidence type="ECO:0000313" key="1">
    <source>
        <dbReference type="EMBL" id="KAL2869228.1"/>
    </source>
</evidence>
<comment type="caution">
    <text evidence="1">The sequence shown here is derived from an EMBL/GenBank/DDBJ whole genome shotgun (WGS) entry which is preliminary data.</text>
</comment>
<name>A0ABR4LXG6_9EURO</name>